<gene>
    <name evidence="3" type="ORF">QPM17_22765</name>
</gene>
<dbReference type="EMBL" id="JASSVS010000028">
    <property type="protein sequence ID" value="MDL0433967.1"/>
    <property type="molecule type" value="Genomic_DNA"/>
</dbReference>
<evidence type="ECO:0000256" key="1">
    <source>
        <dbReference type="SAM" id="MobiDB-lite"/>
    </source>
</evidence>
<feature type="compositionally biased region" description="Polar residues" evidence="1">
    <location>
        <begin position="40"/>
        <end position="61"/>
    </location>
</feature>
<name>A0ABT7IIH0_9GAMM</name>
<organism evidence="3 4">
    <name type="scientific">Marinobacter azerbaijanicus</name>
    <dbReference type="NCBI Taxonomy" id="3050455"/>
    <lineage>
        <taxon>Bacteria</taxon>
        <taxon>Pseudomonadati</taxon>
        <taxon>Pseudomonadota</taxon>
        <taxon>Gammaproteobacteria</taxon>
        <taxon>Pseudomonadales</taxon>
        <taxon>Marinobacteraceae</taxon>
        <taxon>Marinobacter</taxon>
    </lineage>
</organism>
<proteinExistence type="predicted"/>
<dbReference type="Proteomes" id="UP001227964">
    <property type="component" value="Unassembled WGS sequence"/>
</dbReference>
<accession>A0ABT7IIH0</accession>
<dbReference type="RefSeq" id="WP_285394041.1">
    <property type="nucleotide sequence ID" value="NZ_JASSVS010000028.1"/>
</dbReference>
<keyword evidence="2" id="KW-0812">Transmembrane</keyword>
<evidence type="ECO:0000256" key="2">
    <source>
        <dbReference type="SAM" id="Phobius"/>
    </source>
</evidence>
<keyword evidence="4" id="KW-1185">Reference proteome</keyword>
<keyword evidence="2" id="KW-0472">Membrane</keyword>
<reference evidence="3 4" key="1">
    <citation type="submission" date="2023-06" db="EMBL/GenBank/DDBJ databases">
        <title>Marinobacter azerbaijanicus a moderately halophilic, isolated from Urmia Lake in Azerbaijan region of Iran.</title>
        <authorList>
            <person name="Sanchez-Porro C."/>
            <person name="Aghdam E.M."/>
            <person name="Saheb S.M."/>
            <person name="Tarhriz V."/>
            <person name="Kazemi E."/>
            <person name="Ammozegar M.A."/>
            <person name="Ventosa A."/>
            <person name="Hejazi M.S."/>
        </authorList>
    </citation>
    <scope>NUCLEOTIDE SEQUENCE [LARGE SCALE GENOMIC DNA]</scope>
    <source>
        <strain evidence="3 4">TBZ242</strain>
    </source>
</reference>
<evidence type="ECO:0000313" key="3">
    <source>
        <dbReference type="EMBL" id="MDL0433967.1"/>
    </source>
</evidence>
<feature type="region of interest" description="Disordered" evidence="1">
    <location>
        <begin position="33"/>
        <end position="63"/>
    </location>
</feature>
<evidence type="ECO:0000313" key="4">
    <source>
        <dbReference type="Proteomes" id="UP001227964"/>
    </source>
</evidence>
<sequence>MEELDLSWADFGGTFSGAVNEVVSGWAAGTAAKLRGTDGQPKQSTSADAYDQRVTTPTDGSAQEVADEISGTVAGMKWWVIGALGLGLAAVIYSRR</sequence>
<comment type="caution">
    <text evidence="3">The sequence shown here is derived from an EMBL/GenBank/DDBJ whole genome shotgun (WGS) entry which is preliminary data.</text>
</comment>
<feature type="transmembrane region" description="Helical" evidence="2">
    <location>
        <begin position="76"/>
        <end position="93"/>
    </location>
</feature>
<keyword evidence="2" id="KW-1133">Transmembrane helix</keyword>
<protein>
    <submittedName>
        <fullName evidence="3">Uncharacterized protein</fullName>
    </submittedName>
</protein>